<dbReference type="PROSITE" id="PS01247">
    <property type="entry name" value="IUNH"/>
    <property type="match status" value="1"/>
</dbReference>
<dbReference type="RefSeq" id="WP_074634926.1">
    <property type="nucleotide sequence ID" value="NZ_CP160849.1"/>
</dbReference>
<name>A0A1H2TN88_9RHOB</name>
<dbReference type="InterPro" id="IPR023186">
    <property type="entry name" value="IUNH"/>
</dbReference>
<keyword evidence="2" id="KW-0326">Glycosidase</keyword>
<accession>A0A1H2TN88</accession>
<dbReference type="GO" id="GO:0005829">
    <property type="term" value="C:cytosol"/>
    <property type="evidence" value="ECO:0007669"/>
    <property type="project" value="TreeGrafter"/>
</dbReference>
<dbReference type="GO" id="GO:0008477">
    <property type="term" value="F:purine nucleosidase activity"/>
    <property type="evidence" value="ECO:0007669"/>
    <property type="project" value="TreeGrafter"/>
</dbReference>
<sequence length="313" mass="33509">MTPRKIIIDTDPGQDDAVAILVALASPEELDVLGITCVAGNVPLDLTSRNARIVCELAGKRDVKVFAGCDRPLGRALVTAEHVHGKTGLDGPDLPEPTMPMAEGHAVDFIIDTLRDNAPGTVTLCPLGPLTNIATALQKAPDIADRIAKIVLMGGGYFEGGNITPTAEFNIYVDPQAADIVFKSGAPIVVMPLDVTHKALVTKARNDAFRALGTPVGIAVAEMTDFFERFDKEKYGSDGAPLHDPCVTAYLINPDLFKGRHVNVEIETESELTMGMTVADWWGVTDRAPNATFMGDLDSDGFFALLTERLARL</sequence>
<dbReference type="EMBL" id="FNNB01000002">
    <property type="protein sequence ID" value="SDW44744.1"/>
    <property type="molecule type" value="Genomic_DNA"/>
</dbReference>
<dbReference type="PANTHER" id="PTHR12304">
    <property type="entry name" value="INOSINE-URIDINE PREFERRING NUCLEOSIDE HYDROLASE"/>
    <property type="match status" value="1"/>
</dbReference>
<dbReference type="AlphaFoldDB" id="A0A1H2TN88"/>
<reference evidence="5" key="1">
    <citation type="submission" date="2016-10" db="EMBL/GenBank/DDBJ databases">
        <authorList>
            <person name="Varghese N."/>
            <person name="Submissions S."/>
        </authorList>
    </citation>
    <scope>NUCLEOTIDE SEQUENCE [LARGE SCALE GENOMIC DNA]</scope>
    <source>
        <strain evidence="5">DSM 10014</strain>
    </source>
</reference>
<dbReference type="SUPFAM" id="SSF53590">
    <property type="entry name" value="Nucleoside hydrolase"/>
    <property type="match status" value="1"/>
</dbReference>
<dbReference type="CDD" id="cd02651">
    <property type="entry name" value="nuc_hydro_IU_UC_XIUA"/>
    <property type="match status" value="1"/>
</dbReference>
<evidence type="ECO:0000259" key="3">
    <source>
        <dbReference type="Pfam" id="PF01156"/>
    </source>
</evidence>
<evidence type="ECO:0000256" key="2">
    <source>
        <dbReference type="ARBA" id="ARBA00023295"/>
    </source>
</evidence>
<evidence type="ECO:0000313" key="4">
    <source>
        <dbReference type="EMBL" id="SDW44744.1"/>
    </source>
</evidence>
<dbReference type="Proteomes" id="UP000183076">
    <property type="component" value="Unassembled WGS sequence"/>
</dbReference>
<dbReference type="InterPro" id="IPR015910">
    <property type="entry name" value="I/U_nuclsd_hydro_CS"/>
</dbReference>
<dbReference type="FunFam" id="3.90.245.10:FF:000001">
    <property type="entry name" value="Pyrimidine-specific ribonucleoside hydrolase RihA"/>
    <property type="match status" value="1"/>
</dbReference>
<keyword evidence="1" id="KW-0378">Hydrolase</keyword>
<protein>
    <submittedName>
        <fullName evidence="4">Purine nucleosidase</fullName>
    </submittedName>
</protein>
<organism evidence="4 5">
    <name type="scientific">Sulfitobacter pontiacus</name>
    <dbReference type="NCBI Taxonomy" id="60137"/>
    <lineage>
        <taxon>Bacteria</taxon>
        <taxon>Pseudomonadati</taxon>
        <taxon>Pseudomonadota</taxon>
        <taxon>Alphaproteobacteria</taxon>
        <taxon>Rhodobacterales</taxon>
        <taxon>Roseobacteraceae</taxon>
        <taxon>Sulfitobacter</taxon>
    </lineage>
</organism>
<gene>
    <name evidence="4" type="ORF">SAMN04488041_102210</name>
</gene>
<dbReference type="PANTHER" id="PTHR12304:SF4">
    <property type="entry name" value="URIDINE NUCLEOSIDASE"/>
    <property type="match status" value="1"/>
</dbReference>
<dbReference type="STRING" id="60137.SAMN04488041_102210"/>
<dbReference type="GO" id="GO:0006152">
    <property type="term" value="P:purine nucleoside catabolic process"/>
    <property type="evidence" value="ECO:0007669"/>
    <property type="project" value="TreeGrafter"/>
</dbReference>
<dbReference type="Gene3D" id="3.90.245.10">
    <property type="entry name" value="Ribonucleoside hydrolase-like"/>
    <property type="match status" value="1"/>
</dbReference>
<feature type="domain" description="Inosine/uridine-preferring nucleoside hydrolase" evidence="3">
    <location>
        <begin position="6"/>
        <end position="303"/>
    </location>
</feature>
<dbReference type="GeneID" id="94022069"/>
<evidence type="ECO:0000313" key="5">
    <source>
        <dbReference type="Proteomes" id="UP000183076"/>
    </source>
</evidence>
<dbReference type="GO" id="GO:0045437">
    <property type="term" value="F:uridine nucleosidase activity"/>
    <property type="evidence" value="ECO:0007669"/>
    <property type="project" value="UniProtKB-ARBA"/>
</dbReference>
<proteinExistence type="predicted"/>
<dbReference type="InterPro" id="IPR001910">
    <property type="entry name" value="Inosine/uridine_hydrolase_dom"/>
</dbReference>
<dbReference type="InterPro" id="IPR036452">
    <property type="entry name" value="Ribo_hydro-like"/>
</dbReference>
<evidence type="ECO:0000256" key="1">
    <source>
        <dbReference type="ARBA" id="ARBA00022801"/>
    </source>
</evidence>
<dbReference type="Pfam" id="PF01156">
    <property type="entry name" value="IU_nuc_hydro"/>
    <property type="match status" value="1"/>
</dbReference>